<comment type="caution">
    <text evidence="7">The sequence shown here is derived from an EMBL/GenBank/DDBJ whole genome shotgun (WGS) entry which is preliminary data.</text>
</comment>
<dbReference type="SMART" id="SM00054">
    <property type="entry name" value="EFh"/>
    <property type="match status" value="2"/>
</dbReference>
<dbReference type="SUPFAM" id="SSF47473">
    <property type="entry name" value="EF-hand"/>
    <property type="match status" value="1"/>
</dbReference>
<dbReference type="Pfam" id="PF13499">
    <property type="entry name" value="EF-hand_7"/>
    <property type="match status" value="1"/>
</dbReference>
<dbReference type="PANTHER" id="PTHR23048">
    <property type="entry name" value="MYOSIN LIGHT CHAIN 1, 3"/>
    <property type="match status" value="1"/>
</dbReference>
<organism evidence="7 8">
    <name type="scientific">Gregarina niphandrodes</name>
    <name type="common">Septate eugregarine</name>
    <dbReference type="NCBI Taxonomy" id="110365"/>
    <lineage>
        <taxon>Eukaryota</taxon>
        <taxon>Sar</taxon>
        <taxon>Alveolata</taxon>
        <taxon>Apicomplexa</taxon>
        <taxon>Conoidasida</taxon>
        <taxon>Gregarinasina</taxon>
        <taxon>Eugregarinorida</taxon>
        <taxon>Gregarinidae</taxon>
        <taxon>Gregarina</taxon>
    </lineage>
</organism>
<feature type="domain" description="EF-hand" evidence="6">
    <location>
        <begin position="70"/>
        <end position="105"/>
    </location>
</feature>
<evidence type="ECO:0000313" key="7">
    <source>
        <dbReference type="EMBL" id="EZG78863.1"/>
    </source>
</evidence>
<dbReference type="OMA" id="EMPICIR"/>
<evidence type="ECO:0000256" key="3">
    <source>
        <dbReference type="ARBA" id="ARBA00022737"/>
    </source>
</evidence>
<dbReference type="eggNOG" id="KOG0027">
    <property type="taxonomic scope" value="Eukaryota"/>
</dbReference>
<evidence type="ECO:0000313" key="8">
    <source>
        <dbReference type="Proteomes" id="UP000019763"/>
    </source>
</evidence>
<keyword evidence="4" id="KW-0106">Calcium</keyword>
<dbReference type="GeneID" id="22911291"/>
<dbReference type="InterPro" id="IPR011992">
    <property type="entry name" value="EF-hand-dom_pair"/>
</dbReference>
<reference evidence="7" key="1">
    <citation type="submission" date="2013-12" db="EMBL/GenBank/DDBJ databases">
        <authorList>
            <person name="Omoto C.K."/>
            <person name="Sibley D."/>
            <person name="Venepally P."/>
            <person name="Hadjithomas M."/>
            <person name="Karamycheva S."/>
            <person name="Brunk B."/>
            <person name="Roos D."/>
            <person name="Caler E."/>
            <person name="Lorenzi H."/>
        </authorList>
    </citation>
    <scope>NUCLEOTIDE SEQUENCE</scope>
</reference>
<proteinExistence type="predicted"/>
<dbReference type="VEuPathDB" id="CryptoDB:GNI_031550"/>
<dbReference type="AlphaFoldDB" id="A0A023BB63"/>
<dbReference type="InterPro" id="IPR018247">
    <property type="entry name" value="EF_Hand_1_Ca_BS"/>
</dbReference>
<dbReference type="InterPro" id="IPR050230">
    <property type="entry name" value="CALM/Myosin/TropC-like"/>
</dbReference>
<keyword evidence="3" id="KW-0677">Repeat</keyword>
<evidence type="ECO:0000256" key="5">
    <source>
        <dbReference type="ARBA" id="ARBA00022990"/>
    </source>
</evidence>
<keyword evidence="2" id="KW-0479">Metal-binding</keyword>
<dbReference type="GO" id="GO:0005509">
    <property type="term" value="F:calcium ion binding"/>
    <property type="evidence" value="ECO:0007669"/>
    <property type="project" value="InterPro"/>
</dbReference>
<evidence type="ECO:0000256" key="4">
    <source>
        <dbReference type="ARBA" id="ARBA00022837"/>
    </source>
</evidence>
<evidence type="ECO:0000259" key="6">
    <source>
        <dbReference type="PROSITE" id="PS50222"/>
    </source>
</evidence>
<dbReference type="InterPro" id="IPR002048">
    <property type="entry name" value="EF_hand_dom"/>
</dbReference>
<feature type="domain" description="EF-hand" evidence="6">
    <location>
        <begin position="1"/>
        <end position="35"/>
    </location>
</feature>
<gene>
    <name evidence="7" type="ORF">GNI_031550</name>
</gene>
<dbReference type="FunFam" id="1.10.238.10:FF:000003">
    <property type="entry name" value="Calmodulin A"/>
    <property type="match status" value="1"/>
</dbReference>
<name>A0A023BB63_GRENI</name>
<accession>A0A023BB63</accession>
<protein>
    <recommendedName>
        <fullName evidence="1">Calmodulin</fullName>
    </recommendedName>
</protein>
<keyword evidence="8" id="KW-1185">Reference proteome</keyword>
<dbReference type="GO" id="GO:0016460">
    <property type="term" value="C:myosin II complex"/>
    <property type="evidence" value="ECO:0007669"/>
    <property type="project" value="TreeGrafter"/>
</dbReference>
<dbReference type="Gene3D" id="1.10.238.10">
    <property type="entry name" value="EF-hand"/>
    <property type="match status" value="2"/>
</dbReference>
<evidence type="ECO:0000256" key="1">
    <source>
        <dbReference type="ARBA" id="ARBA00020786"/>
    </source>
</evidence>
<dbReference type="PANTHER" id="PTHR23048:SF0">
    <property type="entry name" value="CALMODULIN LIKE 3"/>
    <property type="match status" value="1"/>
</dbReference>
<sequence length="136" mass="15200">MEAAIKEVFCLFDQDADGFINGAEMPICIRALGVNPSDDEMNKIMQGKEELNFNFEAFRELVTPLVQGKDIRQSLLNAFKPFDRDGNGTINVGELKHVMLNLSEMKSQVDNLVQEIDPDGKKIVPYEQIVNVLLGA</sequence>
<dbReference type="PROSITE" id="PS50222">
    <property type="entry name" value="EF_HAND_2"/>
    <property type="match status" value="2"/>
</dbReference>
<dbReference type="PROSITE" id="PS00018">
    <property type="entry name" value="EF_HAND_1"/>
    <property type="match status" value="2"/>
</dbReference>
<dbReference type="OrthoDB" id="5959761at2759"/>
<keyword evidence="5" id="KW-0007">Acetylation</keyword>
<evidence type="ECO:0000256" key="2">
    <source>
        <dbReference type="ARBA" id="ARBA00022723"/>
    </source>
</evidence>
<dbReference type="RefSeq" id="XP_011129171.1">
    <property type="nucleotide sequence ID" value="XM_011130869.1"/>
</dbReference>
<dbReference type="EMBL" id="AFNH02000240">
    <property type="protein sequence ID" value="EZG78863.1"/>
    <property type="molecule type" value="Genomic_DNA"/>
</dbReference>
<dbReference type="Proteomes" id="UP000019763">
    <property type="component" value="Unassembled WGS sequence"/>
</dbReference>